<sequence length="359" mass="39259">MATIRYVEALFKGHPLLSSTGALILGASILGYLDYRSYVALGPHGLPDTFWGWYRQLCMSLVSRKDTTIPAPYDLDSVAGPHDRETFLPKTAVEGLSWRPGNKPPHGHPLLSSTGALILGASILGYLDYRSYVALGPHGLPDTFWGWYRQLCMSLVSRKDTTIPAPYDLDSVAGPHDRETFLPKTAVEGLSWRPGNKPPHVPGFVAPQRQTTDIASGKTKKAMYGHLDALVAANPGALQTRTSVLEGPVPAMAMRNFQSMPEASRPEVMAHTRGEMCHIHPPDGSTHLLLSLADQKRVIELGWGRRHRLSGGGMLPWNYTFIYAPRNEEEMDTWKSIVVAGARFCCAGVAEIQAPALGP</sequence>
<dbReference type="PANTHER" id="PTHR38695:SF1">
    <property type="entry name" value="AMINO ACID PERMEASE_ SLC12A DOMAIN-CONTAINING PROTEIN"/>
    <property type="match status" value="1"/>
</dbReference>
<keyword evidence="3" id="KW-1185">Reference proteome</keyword>
<dbReference type="OrthoDB" id="5358398at2759"/>
<dbReference type="Proteomes" id="UP000078559">
    <property type="component" value="Unassembled WGS sequence"/>
</dbReference>
<evidence type="ECO:0000313" key="3">
    <source>
        <dbReference type="Proteomes" id="UP000078559"/>
    </source>
</evidence>
<evidence type="ECO:0000259" key="1">
    <source>
        <dbReference type="Pfam" id="PF17648"/>
    </source>
</evidence>
<dbReference type="InterPro" id="IPR048273">
    <property type="entry name" value="Luciferase"/>
</dbReference>
<dbReference type="PANTHER" id="PTHR38695">
    <property type="entry name" value="AMINO ACID PERMEASE_ SLC12A DOMAIN-CONTAINING PROTEIN"/>
    <property type="match status" value="1"/>
</dbReference>
<evidence type="ECO:0000313" key="2">
    <source>
        <dbReference type="EMBL" id="KUI64177.1"/>
    </source>
</evidence>
<feature type="domain" description="Luciferase" evidence="1">
    <location>
        <begin position="273"/>
        <end position="340"/>
    </location>
</feature>
<dbReference type="EMBL" id="KN796123">
    <property type="protein sequence ID" value="KUI64177.1"/>
    <property type="molecule type" value="Genomic_DNA"/>
</dbReference>
<accession>A0A194VJK2</accession>
<proteinExistence type="predicted"/>
<name>A0A194VJK2_CYTMA</name>
<dbReference type="AlphaFoldDB" id="A0A194VJK2"/>
<organism evidence="2 3">
    <name type="scientific">Cytospora mali</name>
    <name type="common">Apple Valsa canker fungus</name>
    <name type="synonym">Valsa mali</name>
    <dbReference type="NCBI Taxonomy" id="578113"/>
    <lineage>
        <taxon>Eukaryota</taxon>
        <taxon>Fungi</taxon>
        <taxon>Dikarya</taxon>
        <taxon>Ascomycota</taxon>
        <taxon>Pezizomycotina</taxon>
        <taxon>Sordariomycetes</taxon>
        <taxon>Sordariomycetidae</taxon>
        <taxon>Diaporthales</taxon>
        <taxon>Cytosporaceae</taxon>
        <taxon>Cytospora</taxon>
    </lineage>
</organism>
<reference evidence="2" key="1">
    <citation type="submission" date="2014-12" db="EMBL/GenBank/DDBJ databases">
        <title>Genome Sequence of Valsa Canker Pathogens Uncovers a Specific Adaption of Colonization on Woody Bark.</title>
        <authorList>
            <person name="Yin Z."/>
            <person name="Liu H."/>
            <person name="Gao X."/>
            <person name="Li Z."/>
            <person name="Song N."/>
            <person name="Ke X."/>
            <person name="Dai Q."/>
            <person name="Wu Y."/>
            <person name="Sun Y."/>
            <person name="Xu J.-R."/>
            <person name="Kang Z.K."/>
            <person name="Wang L."/>
            <person name="Huang L."/>
        </authorList>
    </citation>
    <scope>NUCLEOTIDE SEQUENCE [LARGE SCALE GENOMIC DNA]</scope>
    <source>
        <strain evidence="2">03-8</strain>
    </source>
</reference>
<dbReference type="Pfam" id="PF17648">
    <property type="entry name" value="Luciferase"/>
    <property type="match status" value="1"/>
</dbReference>
<dbReference type="InterPro" id="IPR040841">
    <property type="entry name" value="Luciferase_dom"/>
</dbReference>
<protein>
    <recommendedName>
        <fullName evidence="1">Luciferase domain-containing protein</fullName>
    </recommendedName>
</protein>
<gene>
    <name evidence="2" type="ORF">VM1G_10972</name>
</gene>